<protein>
    <recommendedName>
        <fullName evidence="4">ribonuclease H</fullName>
        <ecNumber evidence="4">3.1.26.4</ecNumber>
    </recommendedName>
</protein>
<feature type="transmembrane region" description="Helical" evidence="9">
    <location>
        <begin position="868"/>
        <end position="887"/>
    </location>
</feature>
<dbReference type="InterPro" id="IPR012337">
    <property type="entry name" value="RNaseH-like_sf"/>
</dbReference>
<gene>
    <name evidence="12" type="ORF">RIMI_LOCUS3043862</name>
</gene>
<dbReference type="InterPro" id="IPR043128">
    <property type="entry name" value="Rev_trsase/Diguanyl_cyclase"/>
</dbReference>
<dbReference type="CDD" id="cd00024">
    <property type="entry name" value="CD_CSD"/>
    <property type="match status" value="1"/>
</dbReference>
<sequence>MGIDLSFSSAFHPQTNGQTERTNQTLETYLRCFVSADQDDWVSFLPLAEFALNNRANSATLDSPFFCNSGFHPRFSSGQVESSDCPGVDTVVDRLQQIWTHVVDNLTWSQEKAQRFANRRRCVGPRLHVGDLVWLSSRHIPMKVSSPKFKPSFIGPYRISEVLNPVSFRLTLPDSFSIHNVFHRSLLRRYVAPMVPSVDPPALVLVEGELEYIVEKILDSRVSRRKLQYLVKWKGYAQEDNSWVFASDVHAPDLVRAFHMAHPGRPGGSGEGSVTPPQGEGTVVNSVAELPPVVTSGTSADSLCELPLVEESGTAASEFPSSGASWFIKIDLRGAYNLVRIKQGDEWKTAFNTPEGHFEYVVMPFGLSNAPSVFQSFMHDIFREYLDKFLIVYLDGILVFSDDWESHVKQVEVDASEIGAGAVLSQRSSDGSVMKPVVNSVVRLPPVVMSGTSAGSVHELPLVDVFVLTAKLSFLSSVYSIGRRLRERKSVHHLAVLSESAALNLMDLDYAKRCGFFLEPLRCPIPLRGIDATPLAKNKPQYWAQLTMCMAPAHQEVIRFLGASWFTKIDLRGAYNLVRIRQGDEWKTAFNTPEGHFEYLVMPFGLANAPSVFQSFMHDIFREYLDKFLIVYLDDILIFSDDWESHVKQVRMVFQVEVDASEIGAGAVLSQRGSGCSVFKPCAFFSRKFSAAERNYDVGNRELLAMKMQFCVVIGGISLSSVLTGWLHAAVIRASPCRGEWQQYLQQGWHRGGTEELQLVGTTEPPDFQDQKMAAFSRREFYEQLLHGCILPTALQGLEQIWVLLLMCLGCRLLWRFGLPSHMKHLFTIAGGFFCLYHFFQLQMIWVVLLSLLCYLVLFLCRHSHHRGVLLSITILIYLLMGEMHMVDTISWHKMRGAQMIVAMKAVSLGFDVDRGSVRSIPSPVEFMGYVYFVGTVIFGPWISFTSYLDAVNGRKMTLSWFRRVVRSLILCVFCLLVSTCISPYLFPYFIPLYGDRLLRKIFSLFLFLYVPPDSPVRNVKPGGCGPTRTRHLSHFSNYFVGFLSEVTAVLSGAGFTEEKDHVQWDLSVSQPLNVEIPRSMVDVVTSWNLPMSRWLHTYVFKNALKLGTFHAIIVTYAASALLHGLSFHLAAVLLSLGFITYVEHVLRRRLAEVFSACILSKKCSSSCTHHNRKGPLVFLINMLFGIMALLQLTYLGSLFDTDSEDTSEEEGYGMAHTVNKWSELSWAGHWITFGCWVFYRLIG</sequence>
<feature type="transmembrane region" description="Helical" evidence="9">
    <location>
        <begin position="1225"/>
        <end position="1243"/>
    </location>
</feature>
<evidence type="ECO:0000313" key="13">
    <source>
        <dbReference type="Proteomes" id="UP001176940"/>
    </source>
</evidence>
<feature type="transmembrane region" description="Helical" evidence="9">
    <location>
        <begin position="839"/>
        <end position="861"/>
    </location>
</feature>
<dbReference type="SUPFAM" id="SSF54160">
    <property type="entry name" value="Chromo domain-like"/>
    <property type="match status" value="1"/>
</dbReference>
<comment type="subcellular location">
    <subcellularLocation>
        <location evidence="2">Endoplasmic reticulum membrane</location>
        <topology evidence="2">Multi-pass membrane protein</topology>
    </subcellularLocation>
    <subcellularLocation>
        <location evidence="1">Nucleus</location>
    </subcellularLocation>
</comment>
<dbReference type="PANTHER" id="PTHR24559">
    <property type="entry name" value="TRANSPOSON TY3-I GAG-POL POLYPROTEIN"/>
    <property type="match status" value="1"/>
</dbReference>
<organism evidence="12 13">
    <name type="scientific">Ranitomeya imitator</name>
    <name type="common">mimic poison frog</name>
    <dbReference type="NCBI Taxonomy" id="111125"/>
    <lineage>
        <taxon>Eukaryota</taxon>
        <taxon>Metazoa</taxon>
        <taxon>Chordata</taxon>
        <taxon>Craniata</taxon>
        <taxon>Vertebrata</taxon>
        <taxon>Euteleostomi</taxon>
        <taxon>Amphibia</taxon>
        <taxon>Batrachia</taxon>
        <taxon>Anura</taxon>
        <taxon>Neobatrachia</taxon>
        <taxon>Hyloidea</taxon>
        <taxon>Dendrobatidae</taxon>
        <taxon>Dendrobatinae</taxon>
        <taxon>Ranitomeya</taxon>
    </lineage>
</organism>
<dbReference type="SMART" id="SM00298">
    <property type="entry name" value="CHROMO"/>
    <property type="match status" value="1"/>
</dbReference>
<evidence type="ECO:0000256" key="3">
    <source>
        <dbReference type="ARBA" id="ARBA00010879"/>
    </source>
</evidence>
<dbReference type="Gene3D" id="2.40.50.40">
    <property type="match status" value="1"/>
</dbReference>
<feature type="domain" description="Chromo" evidence="10">
    <location>
        <begin position="212"/>
        <end position="259"/>
    </location>
</feature>
<evidence type="ECO:0000256" key="2">
    <source>
        <dbReference type="ARBA" id="ARBA00004477"/>
    </source>
</evidence>
<feature type="transmembrane region" description="Helical" evidence="9">
    <location>
        <begin position="927"/>
        <end position="949"/>
    </location>
</feature>
<dbReference type="Gene3D" id="3.30.420.10">
    <property type="entry name" value="Ribonuclease H-like superfamily/Ribonuclease H"/>
    <property type="match status" value="1"/>
</dbReference>
<dbReference type="InterPro" id="IPR000953">
    <property type="entry name" value="Chromo/chromo_shadow_dom"/>
</dbReference>
<dbReference type="Gene3D" id="3.30.70.270">
    <property type="match status" value="2"/>
</dbReference>
<dbReference type="SUPFAM" id="SSF53098">
    <property type="entry name" value="Ribonuclease H-like"/>
    <property type="match status" value="1"/>
</dbReference>
<dbReference type="InterPro" id="IPR056924">
    <property type="entry name" value="SH3_Tf2-1"/>
</dbReference>
<evidence type="ECO:0000259" key="11">
    <source>
        <dbReference type="PROSITE" id="PS50994"/>
    </source>
</evidence>
<proteinExistence type="inferred from homology"/>
<dbReference type="PROSITE" id="PS50994">
    <property type="entry name" value="INTEGRASE"/>
    <property type="match status" value="1"/>
</dbReference>
<evidence type="ECO:0000259" key="10">
    <source>
        <dbReference type="PROSITE" id="PS50013"/>
    </source>
</evidence>
<evidence type="ECO:0000256" key="1">
    <source>
        <dbReference type="ARBA" id="ARBA00004123"/>
    </source>
</evidence>
<evidence type="ECO:0000256" key="7">
    <source>
        <dbReference type="ARBA" id="ARBA00022989"/>
    </source>
</evidence>
<keyword evidence="8 9" id="KW-0472">Membrane</keyword>
<evidence type="ECO:0000256" key="8">
    <source>
        <dbReference type="ARBA" id="ARBA00023136"/>
    </source>
</evidence>
<dbReference type="Pfam" id="PF03062">
    <property type="entry name" value="MBOAT"/>
    <property type="match status" value="2"/>
</dbReference>
<feature type="transmembrane region" description="Helical" evidence="9">
    <location>
        <begin position="1110"/>
        <end position="1143"/>
    </location>
</feature>
<dbReference type="EMBL" id="CAUEEQ010004447">
    <property type="protein sequence ID" value="CAJ0927462.1"/>
    <property type="molecule type" value="Genomic_DNA"/>
</dbReference>
<dbReference type="InterPro" id="IPR053134">
    <property type="entry name" value="RNA-dir_DNA_polymerase"/>
</dbReference>
<comment type="caution">
    <text evidence="12">The sequence shown here is derived from an EMBL/GenBank/DDBJ whole genome shotgun (WGS) entry which is preliminary data.</text>
</comment>
<feature type="transmembrane region" description="Helical" evidence="9">
    <location>
        <begin position="801"/>
        <end position="819"/>
    </location>
</feature>
<dbReference type="SUPFAM" id="SSF56672">
    <property type="entry name" value="DNA/RNA polymerases"/>
    <property type="match status" value="2"/>
</dbReference>
<name>A0ABN9KWX3_9NEOB</name>
<keyword evidence="5 9" id="KW-0812">Transmembrane</keyword>
<dbReference type="Proteomes" id="UP001176940">
    <property type="component" value="Unassembled WGS sequence"/>
</dbReference>
<feature type="transmembrane region" description="Helical" evidence="9">
    <location>
        <begin position="1177"/>
        <end position="1196"/>
    </location>
</feature>
<evidence type="ECO:0000256" key="6">
    <source>
        <dbReference type="ARBA" id="ARBA00022824"/>
    </source>
</evidence>
<dbReference type="CDD" id="cd01647">
    <property type="entry name" value="RT_LTR"/>
    <property type="match status" value="2"/>
</dbReference>
<dbReference type="InterPro" id="IPR016197">
    <property type="entry name" value="Chromo-like_dom_sf"/>
</dbReference>
<dbReference type="PANTHER" id="PTHR24559:SF440">
    <property type="entry name" value="RIBONUCLEASE H"/>
    <property type="match status" value="1"/>
</dbReference>
<dbReference type="Pfam" id="PF24626">
    <property type="entry name" value="SH3_Tf2-1"/>
    <property type="match status" value="1"/>
</dbReference>
<keyword evidence="13" id="KW-1185">Reference proteome</keyword>
<reference evidence="12" key="1">
    <citation type="submission" date="2023-07" db="EMBL/GenBank/DDBJ databases">
        <authorList>
            <person name="Stuckert A."/>
        </authorList>
    </citation>
    <scope>NUCLEOTIDE SEQUENCE</scope>
</reference>
<dbReference type="PROSITE" id="PS50013">
    <property type="entry name" value="CHROMO_2"/>
    <property type="match status" value="1"/>
</dbReference>
<evidence type="ECO:0000256" key="5">
    <source>
        <dbReference type="ARBA" id="ARBA00022692"/>
    </source>
</evidence>
<keyword evidence="6" id="KW-0256">Endoplasmic reticulum</keyword>
<evidence type="ECO:0000256" key="9">
    <source>
        <dbReference type="SAM" id="Phobius"/>
    </source>
</evidence>
<dbReference type="EC" id="3.1.26.4" evidence="4"/>
<feature type="transmembrane region" description="Helical" evidence="9">
    <location>
        <begin position="969"/>
        <end position="991"/>
    </location>
</feature>
<accession>A0ABN9KWX3</accession>
<evidence type="ECO:0000256" key="4">
    <source>
        <dbReference type="ARBA" id="ARBA00012180"/>
    </source>
</evidence>
<dbReference type="InterPro" id="IPR001584">
    <property type="entry name" value="Integrase_cat-core"/>
</dbReference>
<dbReference type="InterPro" id="IPR036397">
    <property type="entry name" value="RNaseH_sf"/>
</dbReference>
<keyword evidence="7 9" id="KW-1133">Transmembrane helix</keyword>
<dbReference type="Pfam" id="PF00385">
    <property type="entry name" value="Chromo"/>
    <property type="match status" value="1"/>
</dbReference>
<dbReference type="Pfam" id="PF00078">
    <property type="entry name" value="RVT_1"/>
    <property type="match status" value="2"/>
</dbReference>
<evidence type="ECO:0000313" key="12">
    <source>
        <dbReference type="EMBL" id="CAJ0927462.1"/>
    </source>
</evidence>
<comment type="similarity">
    <text evidence="3">Belongs to the beta type-B retroviral polymerase family. HERV class-II K(HML-2) pol subfamily.</text>
</comment>
<dbReference type="InterPro" id="IPR023780">
    <property type="entry name" value="Chromo_domain"/>
</dbReference>
<feature type="domain" description="Integrase catalytic" evidence="11">
    <location>
        <begin position="1"/>
        <end position="72"/>
    </location>
</feature>
<dbReference type="InterPro" id="IPR000477">
    <property type="entry name" value="RT_dom"/>
</dbReference>
<dbReference type="InterPro" id="IPR043502">
    <property type="entry name" value="DNA/RNA_pol_sf"/>
</dbReference>
<dbReference type="InterPro" id="IPR004299">
    <property type="entry name" value="MBOAT_fam"/>
</dbReference>